<dbReference type="EMBL" id="JEMT01011796">
    <property type="protein sequence ID" value="EXX76875.1"/>
    <property type="molecule type" value="Genomic_DNA"/>
</dbReference>
<dbReference type="HOGENOM" id="CLU_000288_7_27_1"/>
<reference evidence="1 2" key="1">
    <citation type="submission" date="2014-02" db="EMBL/GenBank/DDBJ databases">
        <title>Single nucleus genome sequencing reveals high similarity among nuclei of an endomycorrhizal fungus.</title>
        <authorList>
            <person name="Lin K."/>
            <person name="Geurts R."/>
            <person name="Zhang Z."/>
            <person name="Limpens E."/>
            <person name="Saunders D.G."/>
            <person name="Mu D."/>
            <person name="Pang E."/>
            <person name="Cao H."/>
            <person name="Cha H."/>
            <person name="Lin T."/>
            <person name="Zhou Q."/>
            <person name="Shang Y."/>
            <person name="Li Y."/>
            <person name="Ivanov S."/>
            <person name="Sharma T."/>
            <person name="Velzen R.V."/>
            <person name="Ruijter N.D."/>
            <person name="Aanen D.K."/>
            <person name="Win J."/>
            <person name="Kamoun S."/>
            <person name="Bisseling T."/>
            <person name="Huang S."/>
        </authorList>
    </citation>
    <scope>NUCLEOTIDE SEQUENCE [LARGE SCALE GENOMIC DNA]</scope>
    <source>
        <strain evidence="2">DAOM197198w</strain>
    </source>
</reference>
<keyword evidence="2" id="KW-1185">Reference proteome</keyword>
<sequence length="229" mass="26737">MSNISKVQAALNRSKALIDYNIYNNIHKQLKFRKQKLLADNSLTEDEKTEAIKIINQKYDKEKVFHNSGTKRICENCNQECLATSYCEVCIRNYLKTEFSNWTSGNDDIDDLIQKCQLETIRPNVVIEWIPYNKLQNIKYLTKGGFSEIYTAKWIGGKYKVWNFKEKKLEKSGNIKVILKRLGNVENTNKNWFEEAKSHLTISNKDAKFVQCFGLTQDPLKKKLYACNK</sequence>
<gene>
    <name evidence="1" type="ORF">RirG_029020</name>
</gene>
<evidence type="ECO:0000313" key="2">
    <source>
        <dbReference type="Proteomes" id="UP000022910"/>
    </source>
</evidence>
<organism evidence="1 2">
    <name type="scientific">Rhizophagus irregularis (strain DAOM 197198w)</name>
    <name type="common">Glomus intraradices</name>
    <dbReference type="NCBI Taxonomy" id="1432141"/>
    <lineage>
        <taxon>Eukaryota</taxon>
        <taxon>Fungi</taxon>
        <taxon>Fungi incertae sedis</taxon>
        <taxon>Mucoromycota</taxon>
        <taxon>Glomeromycotina</taxon>
        <taxon>Glomeromycetes</taxon>
        <taxon>Glomerales</taxon>
        <taxon>Glomeraceae</taxon>
        <taxon>Rhizophagus</taxon>
    </lineage>
</organism>
<dbReference type="Gene3D" id="1.10.510.10">
    <property type="entry name" value="Transferase(Phosphotransferase) domain 1"/>
    <property type="match status" value="1"/>
</dbReference>
<protein>
    <recommendedName>
        <fullName evidence="3">Protein kinase domain-containing protein</fullName>
    </recommendedName>
</protein>
<evidence type="ECO:0008006" key="3">
    <source>
        <dbReference type="Google" id="ProtNLM"/>
    </source>
</evidence>
<accession>A0A015KBA4</accession>
<evidence type="ECO:0000313" key="1">
    <source>
        <dbReference type="EMBL" id="EXX76875.1"/>
    </source>
</evidence>
<dbReference type="AlphaFoldDB" id="A0A015KBA4"/>
<comment type="caution">
    <text evidence="1">The sequence shown here is derived from an EMBL/GenBank/DDBJ whole genome shotgun (WGS) entry which is preliminary data.</text>
</comment>
<dbReference type="Proteomes" id="UP000022910">
    <property type="component" value="Unassembled WGS sequence"/>
</dbReference>
<name>A0A015KBA4_RHIIW</name>
<proteinExistence type="predicted"/>
<dbReference type="OrthoDB" id="2386294at2759"/>